<keyword evidence="1" id="KW-0472">Membrane</keyword>
<keyword evidence="1" id="KW-0812">Transmembrane</keyword>
<keyword evidence="1" id="KW-1133">Transmembrane helix</keyword>
<keyword evidence="3" id="KW-1185">Reference proteome</keyword>
<feature type="transmembrane region" description="Helical" evidence="1">
    <location>
        <begin position="62"/>
        <end position="80"/>
    </location>
</feature>
<evidence type="ECO:0000313" key="2">
    <source>
        <dbReference type="EMBL" id="SHJ51084.1"/>
    </source>
</evidence>
<sequence>MKEKEGIENPTEWYDEFWTDKKNGFGLWFIGGWLIGIVALTFIGLGIITIKILSPELVWNKYFFISSGVISYLICYFLVFKNDQYLKYFKEFENWTISEKRKKTLSSIVFILSVIVLFFLSLVYF</sequence>
<organism evidence="2 3">
    <name type="scientific">Aequorivita viscosa</name>
    <dbReference type="NCBI Taxonomy" id="797419"/>
    <lineage>
        <taxon>Bacteria</taxon>
        <taxon>Pseudomonadati</taxon>
        <taxon>Bacteroidota</taxon>
        <taxon>Flavobacteriia</taxon>
        <taxon>Flavobacteriales</taxon>
        <taxon>Flavobacteriaceae</taxon>
        <taxon>Aequorivita</taxon>
    </lineage>
</organism>
<dbReference type="OrthoDB" id="1238410at2"/>
<proteinExistence type="predicted"/>
<feature type="transmembrane region" description="Helical" evidence="1">
    <location>
        <begin position="105"/>
        <end position="124"/>
    </location>
</feature>
<gene>
    <name evidence="2" type="ORF">SAMN04487908_11858</name>
</gene>
<dbReference type="RefSeq" id="WP_143036872.1">
    <property type="nucleotide sequence ID" value="NZ_FNNS01000019.1"/>
</dbReference>
<name>A0A1M6JWP4_9FLAO</name>
<dbReference type="AlphaFoldDB" id="A0A1M6JWP4"/>
<dbReference type="STRING" id="797419.SAMN05216556_11961"/>
<dbReference type="Proteomes" id="UP000184172">
    <property type="component" value="Unassembled WGS sequence"/>
</dbReference>
<evidence type="ECO:0000313" key="3">
    <source>
        <dbReference type="Proteomes" id="UP000184172"/>
    </source>
</evidence>
<accession>A0A1M6JWP4</accession>
<protein>
    <submittedName>
        <fullName evidence="2">Uncharacterized protein</fullName>
    </submittedName>
</protein>
<reference evidence="3" key="1">
    <citation type="submission" date="2016-11" db="EMBL/GenBank/DDBJ databases">
        <authorList>
            <person name="Varghese N."/>
            <person name="Submissions S."/>
        </authorList>
    </citation>
    <scope>NUCLEOTIDE SEQUENCE [LARGE SCALE GENOMIC DNA]</scope>
    <source>
        <strain evidence="3">DSM 26349</strain>
    </source>
</reference>
<evidence type="ECO:0000256" key="1">
    <source>
        <dbReference type="SAM" id="Phobius"/>
    </source>
</evidence>
<feature type="transmembrane region" description="Helical" evidence="1">
    <location>
        <begin position="27"/>
        <end position="50"/>
    </location>
</feature>
<dbReference type="EMBL" id="FQYV01000018">
    <property type="protein sequence ID" value="SHJ51084.1"/>
    <property type="molecule type" value="Genomic_DNA"/>
</dbReference>